<dbReference type="Proteomes" id="UP000363590">
    <property type="component" value="Chromosome"/>
</dbReference>
<name>A0A5P9XNT9_ACITH</name>
<accession>A0A5P9XNT9</accession>
<reference evidence="1 2" key="1">
    <citation type="submission" date="2019-10" db="EMBL/GenBank/DDBJ databases">
        <authorList>
            <person name="Wang R."/>
        </authorList>
    </citation>
    <scope>NUCLEOTIDE SEQUENCE [LARGE SCALE GENOMIC DNA]</scope>
    <source>
        <strain evidence="1 2">ATCC 19377</strain>
    </source>
</reference>
<protein>
    <submittedName>
        <fullName evidence="1">Uncharacterized protein</fullName>
    </submittedName>
</protein>
<dbReference type="AlphaFoldDB" id="A0A5P9XNT9"/>
<dbReference type="KEGG" id="atx:GCD22_00916"/>
<proteinExistence type="predicted"/>
<evidence type="ECO:0000313" key="2">
    <source>
        <dbReference type="Proteomes" id="UP000363590"/>
    </source>
</evidence>
<organism evidence="1 2">
    <name type="scientific">Acidithiobacillus thiooxidans ATCC 19377</name>
    <dbReference type="NCBI Taxonomy" id="637390"/>
    <lineage>
        <taxon>Bacteria</taxon>
        <taxon>Pseudomonadati</taxon>
        <taxon>Pseudomonadota</taxon>
        <taxon>Acidithiobacillia</taxon>
        <taxon>Acidithiobacillales</taxon>
        <taxon>Acidithiobacillaceae</taxon>
        <taxon>Acidithiobacillus</taxon>
    </lineage>
</organism>
<dbReference type="EMBL" id="CP045571">
    <property type="protein sequence ID" value="QFX95359.1"/>
    <property type="molecule type" value="Genomic_DNA"/>
</dbReference>
<sequence>MKMGADELAGGITCPVIYVLSVQNPDDTFCTMGWKKNVCEELVATIGTPSTFFLPPVADPQLSRDPPFFILR</sequence>
<evidence type="ECO:0000313" key="1">
    <source>
        <dbReference type="EMBL" id="QFX95359.1"/>
    </source>
</evidence>
<gene>
    <name evidence="1" type="ORF">GCD22_00916</name>
</gene>